<keyword evidence="1" id="KW-1133">Transmembrane helix</keyword>
<keyword evidence="1" id="KW-0472">Membrane</keyword>
<dbReference type="AlphaFoldDB" id="A0A919VKQ8"/>
<evidence type="ECO:0000313" key="4">
    <source>
        <dbReference type="Proteomes" id="UP000680865"/>
    </source>
</evidence>
<reference evidence="3" key="1">
    <citation type="submission" date="2021-03" db="EMBL/GenBank/DDBJ databases">
        <title>Whole genome shotgun sequence of Actinoplanes consettensis NBRC 14913.</title>
        <authorList>
            <person name="Komaki H."/>
            <person name="Tamura T."/>
        </authorList>
    </citation>
    <scope>NUCLEOTIDE SEQUENCE</scope>
    <source>
        <strain evidence="3">NBRC 14913</strain>
    </source>
</reference>
<dbReference type="NCBIfam" id="TIGR00254">
    <property type="entry name" value="GGDEF"/>
    <property type="match status" value="1"/>
</dbReference>
<dbReference type="PROSITE" id="PS50887">
    <property type="entry name" value="GGDEF"/>
    <property type="match status" value="1"/>
</dbReference>
<feature type="transmembrane region" description="Helical" evidence="1">
    <location>
        <begin position="28"/>
        <end position="55"/>
    </location>
</feature>
<dbReference type="PANTHER" id="PTHR45138:SF9">
    <property type="entry name" value="DIGUANYLATE CYCLASE DGCM-RELATED"/>
    <property type="match status" value="1"/>
</dbReference>
<gene>
    <name evidence="3" type="ORF">Aco04nite_17050</name>
</gene>
<name>A0A919VKQ8_9ACTN</name>
<evidence type="ECO:0000256" key="1">
    <source>
        <dbReference type="SAM" id="Phobius"/>
    </source>
</evidence>
<dbReference type="InterPro" id="IPR043128">
    <property type="entry name" value="Rev_trsase/Diguanyl_cyclase"/>
</dbReference>
<dbReference type="Proteomes" id="UP000680865">
    <property type="component" value="Unassembled WGS sequence"/>
</dbReference>
<dbReference type="Gene3D" id="3.30.70.270">
    <property type="match status" value="1"/>
</dbReference>
<accession>A0A919VKQ8</accession>
<dbReference type="SUPFAM" id="SSF55073">
    <property type="entry name" value="Nucleotide cyclase"/>
    <property type="match status" value="1"/>
</dbReference>
<dbReference type="GO" id="GO:0052621">
    <property type="term" value="F:diguanylate cyclase activity"/>
    <property type="evidence" value="ECO:0007669"/>
    <property type="project" value="TreeGrafter"/>
</dbReference>
<organism evidence="3 4">
    <name type="scientific">Winogradskya consettensis</name>
    <dbReference type="NCBI Taxonomy" id="113560"/>
    <lineage>
        <taxon>Bacteria</taxon>
        <taxon>Bacillati</taxon>
        <taxon>Actinomycetota</taxon>
        <taxon>Actinomycetes</taxon>
        <taxon>Micromonosporales</taxon>
        <taxon>Micromonosporaceae</taxon>
        <taxon>Winogradskya</taxon>
    </lineage>
</organism>
<dbReference type="SMART" id="SM00267">
    <property type="entry name" value="GGDEF"/>
    <property type="match status" value="1"/>
</dbReference>
<evidence type="ECO:0000313" key="3">
    <source>
        <dbReference type="EMBL" id="GIM69789.1"/>
    </source>
</evidence>
<feature type="domain" description="GGDEF" evidence="2">
    <location>
        <begin position="159"/>
        <end position="296"/>
    </location>
</feature>
<dbReference type="Pfam" id="PF00990">
    <property type="entry name" value="GGDEF"/>
    <property type="match status" value="1"/>
</dbReference>
<dbReference type="InterPro" id="IPR029787">
    <property type="entry name" value="Nucleotide_cyclase"/>
</dbReference>
<dbReference type="InterPro" id="IPR000160">
    <property type="entry name" value="GGDEF_dom"/>
</dbReference>
<protein>
    <recommendedName>
        <fullName evidence="2">GGDEF domain-containing protein</fullName>
    </recommendedName>
</protein>
<evidence type="ECO:0000259" key="2">
    <source>
        <dbReference type="PROSITE" id="PS50887"/>
    </source>
</evidence>
<sequence length="296" mass="31427">MALTVLRLRHFSDGRYRWVATAQTVFDVLAVAAPVLVINSVAGVPLWPSAVLALLSASTRHKLTGVLIAWTVVATAVVTGALLGEGAPDSPHGAGVVLAIAVLLVASATAGAQARSLDRYVAELQNARLAMTRQARTDTLTGTANRLALDEHEAALPPGPVSLVLLDLDGFKTVNDTYGHHAGDLLLKTVATRLQSQLRAEDLLVRLGGDEFVIVLPGLPADEVDTVIRRWVRAVADPVPIGDGTVRVGVSVGVAHRPVNDDARFADLLRTADRRMYHDKHAKGVPQGMERISALE</sequence>
<dbReference type="InterPro" id="IPR050469">
    <property type="entry name" value="Diguanylate_Cyclase"/>
</dbReference>
<dbReference type="EMBL" id="BOQP01000007">
    <property type="protein sequence ID" value="GIM69789.1"/>
    <property type="molecule type" value="Genomic_DNA"/>
</dbReference>
<keyword evidence="4" id="KW-1185">Reference proteome</keyword>
<dbReference type="PANTHER" id="PTHR45138">
    <property type="entry name" value="REGULATORY COMPONENTS OF SENSORY TRANSDUCTION SYSTEM"/>
    <property type="match status" value="1"/>
</dbReference>
<keyword evidence="1" id="KW-0812">Transmembrane</keyword>
<comment type="caution">
    <text evidence="3">The sequence shown here is derived from an EMBL/GenBank/DDBJ whole genome shotgun (WGS) entry which is preliminary data.</text>
</comment>
<proteinExistence type="predicted"/>
<feature type="transmembrane region" description="Helical" evidence="1">
    <location>
        <begin position="67"/>
        <end position="87"/>
    </location>
</feature>
<dbReference type="CDD" id="cd01949">
    <property type="entry name" value="GGDEF"/>
    <property type="match status" value="1"/>
</dbReference>
<feature type="transmembrane region" description="Helical" evidence="1">
    <location>
        <begin position="93"/>
        <end position="112"/>
    </location>
</feature>